<feature type="domain" description="CxC2-like cysteine cluster KDZ transposase-associated" evidence="3">
    <location>
        <begin position="68"/>
        <end position="154"/>
    </location>
</feature>
<evidence type="ECO:0000313" key="5">
    <source>
        <dbReference type="Proteomes" id="UP000297245"/>
    </source>
</evidence>
<keyword evidence="1" id="KW-0175">Coiled coil</keyword>
<protein>
    <recommendedName>
        <fullName evidence="3">CxC2-like cysteine cluster KDZ transposase-associated domain-containing protein</fullName>
    </recommendedName>
</protein>
<dbReference type="Pfam" id="PF18758">
    <property type="entry name" value="KDZ"/>
    <property type="match status" value="1"/>
</dbReference>
<name>A0A4S8L560_DENBC</name>
<gene>
    <name evidence="4" type="ORF">K435DRAFT_689020</name>
</gene>
<sequence>QPCACGRSGMKSYFLCRECLMSRPECKKCFLEHHAKSLFFHWAYEWDVKNGYFVKKDVSAIELGCSRDPNNNPVQLIVAEPNGVHSTLVRYCRCASAPDRWDQLFQADMFPATLESPGTAFTFDCLRRFDIHTKTSRKNAYDYCLYLQRITDNMFPGNISDVYDNFLVIARVWQTLMIEKWLGQGHGIDEELPDRPKGNVIPYCPICCEQGVNMEQGWEHSPYVLSHLHQSRKTIDGNFQANRYSKNADPDDHSFFNGRSFFPSKEEVDEYERTVPQLQSFKHKADCGWIKAIAKQNSKKFRGMDITGIINRQCDHVFVEASANMTAGERYATTDLCQAKAEGLRRVKPGQKSHDKVVSYDAMCAYCVNFKKRFQKYFPHLYEDIKSTRVCIPLVHVQNHADICMYLYASVYKPCVGRFIGETAEMLWPELNQIGGATRQMTPGRREDTIIFHMTYWNFRKQNNTATTLYNDLVAAIQLYRDHRDHFLGVCEALGREKVDEYNVLDRSPEIDPKNKKVFKSVYAHDQSKGLPLVVCLTNSAHLFLAPSRDQLLDTLKHSTETKQCGPTELSIGEIVTFIMEGITIQEEQRPLRRKVAAVKSRKTRDMAADRCEMEKLEKERKKLEDRITTWREAQATFMPGCWEHVAKSHASNPENEKLFLPSDFGAGDRVRLGLESLAEEEARLREAHGIDLIARLQYICQIISALNDRKVIHTRGQDQHTKSSKLLKTQQDLRMARLADYNRNRKALDHLGKLDEDYFPFLTTQDTYRKSSELKRRIGDSRALDGRLWTAGARLTTTEEAGPSTKRVLLDRGEDVSPGMRILLSQFLNLIAVCSCRDSELSEAKYVFFRLSLLNYFLNILSANRHAPMVSPRKLKQSKGKGKALEELAEEEAEEPLDEVEDGKLWRVRPKAGFSQEEMDAFMEESECCFRLLLSACEA</sequence>
<feature type="compositionally biased region" description="Basic residues" evidence="2">
    <location>
        <begin position="874"/>
        <end position="883"/>
    </location>
</feature>
<feature type="non-terminal residue" evidence="4">
    <location>
        <position position="1"/>
    </location>
</feature>
<organism evidence="4 5">
    <name type="scientific">Dendrothele bispora (strain CBS 962.96)</name>
    <dbReference type="NCBI Taxonomy" id="1314807"/>
    <lineage>
        <taxon>Eukaryota</taxon>
        <taxon>Fungi</taxon>
        <taxon>Dikarya</taxon>
        <taxon>Basidiomycota</taxon>
        <taxon>Agaricomycotina</taxon>
        <taxon>Agaricomycetes</taxon>
        <taxon>Agaricomycetidae</taxon>
        <taxon>Agaricales</taxon>
        <taxon>Agaricales incertae sedis</taxon>
        <taxon>Dendrothele</taxon>
    </lineage>
</organism>
<dbReference type="InterPro" id="IPR040521">
    <property type="entry name" value="KDZ"/>
</dbReference>
<accession>A0A4S8L560</accession>
<feature type="compositionally biased region" description="Acidic residues" evidence="2">
    <location>
        <begin position="888"/>
        <end position="898"/>
    </location>
</feature>
<dbReference type="Proteomes" id="UP000297245">
    <property type="component" value="Unassembled WGS sequence"/>
</dbReference>
<reference evidence="4 5" key="1">
    <citation type="journal article" date="2019" name="Nat. Ecol. Evol.">
        <title>Megaphylogeny resolves global patterns of mushroom evolution.</title>
        <authorList>
            <person name="Varga T."/>
            <person name="Krizsan K."/>
            <person name="Foldi C."/>
            <person name="Dima B."/>
            <person name="Sanchez-Garcia M."/>
            <person name="Sanchez-Ramirez S."/>
            <person name="Szollosi G.J."/>
            <person name="Szarkandi J.G."/>
            <person name="Papp V."/>
            <person name="Albert L."/>
            <person name="Andreopoulos W."/>
            <person name="Angelini C."/>
            <person name="Antonin V."/>
            <person name="Barry K.W."/>
            <person name="Bougher N.L."/>
            <person name="Buchanan P."/>
            <person name="Buyck B."/>
            <person name="Bense V."/>
            <person name="Catcheside P."/>
            <person name="Chovatia M."/>
            <person name="Cooper J."/>
            <person name="Damon W."/>
            <person name="Desjardin D."/>
            <person name="Finy P."/>
            <person name="Geml J."/>
            <person name="Haridas S."/>
            <person name="Hughes K."/>
            <person name="Justo A."/>
            <person name="Karasinski D."/>
            <person name="Kautmanova I."/>
            <person name="Kiss B."/>
            <person name="Kocsube S."/>
            <person name="Kotiranta H."/>
            <person name="LaButti K.M."/>
            <person name="Lechner B.E."/>
            <person name="Liimatainen K."/>
            <person name="Lipzen A."/>
            <person name="Lukacs Z."/>
            <person name="Mihaltcheva S."/>
            <person name="Morgado L.N."/>
            <person name="Niskanen T."/>
            <person name="Noordeloos M.E."/>
            <person name="Ohm R.A."/>
            <person name="Ortiz-Santana B."/>
            <person name="Ovrebo C."/>
            <person name="Racz N."/>
            <person name="Riley R."/>
            <person name="Savchenko A."/>
            <person name="Shiryaev A."/>
            <person name="Soop K."/>
            <person name="Spirin V."/>
            <person name="Szebenyi C."/>
            <person name="Tomsovsky M."/>
            <person name="Tulloss R.E."/>
            <person name="Uehling J."/>
            <person name="Grigoriev I.V."/>
            <person name="Vagvolgyi C."/>
            <person name="Papp T."/>
            <person name="Martin F.M."/>
            <person name="Miettinen O."/>
            <person name="Hibbett D.S."/>
            <person name="Nagy L.G."/>
        </authorList>
    </citation>
    <scope>NUCLEOTIDE SEQUENCE [LARGE SCALE GENOMIC DNA]</scope>
    <source>
        <strain evidence="4 5">CBS 962.96</strain>
    </source>
</reference>
<dbReference type="PANTHER" id="PTHR33104:SF2">
    <property type="entry name" value="CXC3 LIKE CYSTEINE CLUSTER DOMAIN-CONTAINING PROTEIN"/>
    <property type="match status" value="1"/>
</dbReference>
<feature type="region of interest" description="Disordered" evidence="2">
    <location>
        <begin position="872"/>
        <end position="898"/>
    </location>
</feature>
<dbReference type="InterPro" id="IPR041457">
    <property type="entry name" value="CxC2_KDZ-assoc"/>
</dbReference>
<evidence type="ECO:0000259" key="3">
    <source>
        <dbReference type="Pfam" id="PF18803"/>
    </source>
</evidence>
<dbReference type="EMBL" id="ML179645">
    <property type="protein sequence ID" value="THU83734.1"/>
    <property type="molecule type" value="Genomic_DNA"/>
</dbReference>
<feature type="coiled-coil region" evidence="1">
    <location>
        <begin position="600"/>
        <end position="634"/>
    </location>
</feature>
<keyword evidence="5" id="KW-1185">Reference proteome</keyword>
<dbReference type="OrthoDB" id="3257768at2759"/>
<proteinExistence type="predicted"/>
<dbReference type="PANTHER" id="PTHR33104">
    <property type="entry name" value="SI:DKEY-29D5.2"/>
    <property type="match status" value="1"/>
</dbReference>
<evidence type="ECO:0000256" key="2">
    <source>
        <dbReference type="SAM" id="MobiDB-lite"/>
    </source>
</evidence>
<evidence type="ECO:0000313" key="4">
    <source>
        <dbReference type="EMBL" id="THU83734.1"/>
    </source>
</evidence>
<dbReference type="Pfam" id="PF18803">
    <property type="entry name" value="CxC2"/>
    <property type="match status" value="1"/>
</dbReference>
<dbReference type="AlphaFoldDB" id="A0A4S8L560"/>
<evidence type="ECO:0000256" key="1">
    <source>
        <dbReference type="SAM" id="Coils"/>
    </source>
</evidence>